<gene>
    <name evidence="1" type="ORF">H9L22_08745</name>
</gene>
<dbReference type="RefSeq" id="WP_187722389.1">
    <property type="nucleotide sequence ID" value="NZ_CP060789.1"/>
</dbReference>
<accession>A0A7H0H9T4</accession>
<name>A0A7H0H9T4_9ACTN</name>
<dbReference type="AlphaFoldDB" id="A0A7H0H9T4"/>
<proteinExistence type="predicted"/>
<dbReference type="EMBL" id="CP060789">
    <property type="protein sequence ID" value="QNP57300.1"/>
    <property type="molecule type" value="Genomic_DNA"/>
</dbReference>
<protein>
    <recommendedName>
        <fullName evidence="3">N-acetyltransferase</fullName>
    </recommendedName>
</protein>
<dbReference type="KEGG" id="tdf:H9L22_08745"/>
<evidence type="ECO:0000313" key="1">
    <source>
        <dbReference type="EMBL" id="QNP57300.1"/>
    </source>
</evidence>
<dbReference type="Proteomes" id="UP000516117">
    <property type="component" value="Chromosome"/>
</dbReference>
<sequence>MTGAPQGPVILPAPDPTTRRISLRRQTPDGVSDVVGHLIAANADWLVVLPEDRPAVWVPRGEASAIREVPERLVLASSGAEQVERLLERGLPASARARLGGWVLRRGQGDADPGWVLGAGDPGMPFAAAVAAAEEWVGGALRLRVVVGGETEREALAAGFAPVGEAVVSAEAPLVPRGSARTDAAFLVVDADDTAALARHSAQGLVEHHRHRYLAR</sequence>
<evidence type="ECO:0008006" key="3">
    <source>
        <dbReference type="Google" id="ProtNLM"/>
    </source>
</evidence>
<reference evidence="1 2" key="1">
    <citation type="submission" date="2020-08" db="EMBL/GenBank/DDBJ databases">
        <title>Genome sequence of Tessaracoccus defluvii JCM 17540T.</title>
        <authorList>
            <person name="Hyun D.-W."/>
            <person name="Bae J.-W."/>
        </authorList>
    </citation>
    <scope>NUCLEOTIDE SEQUENCE [LARGE SCALE GENOMIC DNA]</scope>
    <source>
        <strain evidence="1 2">JCM 17540</strain>
    </source>
</reference>
<keyword evidence="2" id="KW-1185">Reference proteome</keyword>
<evidence type="ECO:0000313" key="2">
    <source>
        <dbReference type="Proteomes" id="UP000516117"/>
    </source>
</evidence>
<organism evidence="1 2">
    <name type="scientific">Tessaracoccus defluvii</name>
    <dbReference type="NCBI Taxonomy" id="1285901"/>
    <lineage>
        <taxon>Bacteria</taxon>
        <taxon>Bacillati</taxon>
        <taxon>Actinomycetota</taxon>
        <taxon>Actinomycetes</taxon>
        <taxon>Propionibacteriales</taxon>
        <taxon>Propionibacteriaceae</taxon>
        <taxon>Tessaracoccus</taxon>
    </lineage>
</organism>